<gene>
    <name evidence="1" type="ORF">BaRGS_00005116</name>
</gene>
<comment type="caution">
    <text evidence="1">The sequence shown here is derived from an EMBL/GenBank/DDBJ whole genome shotgun (WGS) entry which is preliminary data.</text>
</comment>
<dbReference type="AlphaFoldDB" id="A0ABD0LX87"/>
<dbReference type="EMBL" id="JACVVK020000019">
    <property type="protein sequence ID" value="KAK7503577.1"/>
    <property type="molecule type" value="Genomic_DNA"/>
</dbReference>
<name>A0ABD0LX87_9CAEN</name>
<sequence>AQPLTRREATASNQKWLEAGDWPAVRLRRLLACQMTDVRTLKAEGKQGLIKSAPKLNYLANNLV</sequence>
<feature type="non-terminal residue" evidence="1">
    <location>
        <position position="1"/>
    </location>
</feature>
<evidence type="ECO:0000313" key="2">
    <source>
        <dbReference type="Proteomes" id="UP001519460"/>
    </source>
</evidence>
<reference evidence="1 2" key="1">
    <citation type="journal article" date="2023" name="Sci. Data">
        <title>Genome assembly of the Korean intertidal mud-creeper Batillaria attramentaria.</title>
        <authorList>
            <person name="Patra A.K."/>
            <person name="Ho P.T."/>
            <person name="Jun S."/>
            <person name="Lee S.J."/>
            <person name="Kim Y."/>
            <person name="Won Y.J."/>
        </authorList>
    </citation>
    <scope>NUCLEOTIDE SEQUENCE [LARGE SCALE GENOMIC DNA]</scope>
    <source>
        <strain evidence="1">Wonlab-2016</strain>
    </source>
</reference>
<protein>
    <submittedName>
        <fullName evidence="1">Uncharacterized protein</fullName>
    </submittedName>
</protein>
<proteinExistence type="predicted"/>
<keyword evidence="2" id="KW-1185">Reference proteome</keyword>
<organism evidence="1 2">
    <name type="scientific">Batillaria attramentaria</name>
    <dbReference type="NCBI Taxonomy" id="370345"/>
    <lineage>
        <taxon>Eukaryota</taxon>
        <taxon>Metazoa</taxon>
        <taxon>Spiralia</taxon>
        <taxon>Lophotrochozoa</taxon>
        <taxon>Mollusca</taxon>
        <taxon>Gastropoda</taxon>
        <taxon>Caenogastropoda</taxon>
        <taxon>Sorbeoconcha</taxon>
        <taxon>Cerithioidea</taxon>
        <taxon>Batillariidae</taxon>
        <taxon>Batillaria</taxon>
    </lineage>
</organism>
<dbReference type="Proteomes" id="UP001519460">
    <property type="component" value="Unassembled WGS sequence"/>
</dbReference>
<feature type="non-terminal residue" evidence="1">
    <location>
        <position position="64"/>
    </location>
</feature>
<accession>A0ABD0LX87</accession>
<evidence type="ECO:0000313" key="1">
    <source>
        <dbReference type="EMBL" id="KAK7503577.1"/>
    </source>
</evidence>